<proteinExistence type="predicted"/>
<name>A0A9W7WW78_TRIRA</name>
<reference evidence="1" key="1">
    <citation type="submission" date="2021-02" db="EMBL/GenBank/DDBJ databases">
        <title>Comparative genomics reveals that relaxation of natural selection precedes convergent phenotypic evolution of cavefish.</title>
        <authorList>
            <person name="Peng Z."/>
        </authorList>
    </citation>
    <scope>NUCLEOTIDE SEQUENCE</scope>
    <source>
        <tissue evidence="1">Muscle</tissue>
    </source>
</reference>
<keyword evidence="1" id="KW-0675">Receptor</keyword>
<dbReference type="AlphaFoldDB" id="A0A9W7WW78"/>
<gene>
    <name evidence="1" type="ORF">IRJ41_005454</name>
</gene>
<comment type="caution">
    <text evidence="1">The sequence shown here is derived from an EMBL/GenBank/DDBJ whole genome shotgun (WGS) entry which is preliminary data.</text>
</comment>
<organism evidence="1 2">
    <name type="scientific">Triplophysa rosa</name>
    <name type="common">Cave loach</name>
    <dbReference type="NCBI Taxonomy" id="992332"/>
    <lineage>
        <taxon>Eukaryota</taxon>
        <taxon>Metazoa</taxon>
        <taxon>Chordata</taxon>
        <taxon>Craniata</taxon>
        <taxon>Vertebrata</taxon>
        <taxon>Euteleostomi</taxon>
        <taxon>Actinopterygii</taxon>
        <taxon>Neopterygii</taxon>
        <taxon>Teleostei</taxon>
        <taxon>Ostariophysi</taxon>
        <taxon>Cypriniformes</taxon>
        <taxon>Nemacheilidae</taxon>
        <taxon>Triplophysa</taxon>
    </lineage>
</organism>
<sequence>MQLLGTGHGSGSVCSGALGCGLTNGASSSQHSCEQNNRFICSEVYKKQIIRLNLSCDGNCNLNDPSLKTDILNQVREKLQSVGLGDYIVLNWGEK</sequence>
<dbReference type="EMBL" id="JAFHDT010000005">
    <property type="protein sequence ID" value="KAI7809326.1"/>
    <property type="molecule type" value="Genomic_DNA"/>
</dbReference>
<protein>
    <submittedName>
        <fullName evidence="1">Macrophage mannose receptor 1-like</fullName>
    </submittedName>
</protein>
<accession>A0A9W7WW78</accession>
<evidence type="ECO:0000313" key="1">
    <source>
        <dbReference type="EMBL" id="KAI7809326.1"/>
    </source>
</evidence>
<evidence type="ECO:0000313" key="2">
    <source>
        <dbReference type="Proteomes" id="UP001059041"/>
    </source>
</evidence>
<dbReference type="Proteomes" id="UP001059041">
    <property type="component" value="Linkage Group LG5"/>
</dbReference>
<keyword evidence="2" id="KW-1185">Reference proteome</keyword>